<gene>
    <name evidence="1" type="ORF">HETSPECPRED_003947</name>
</gene>
<organism evidence="1 2">
    <name type="scientific">Heterodermia speciosa</name>
    <dbReference type="NCBI Taxonomy" id="116794"/>
    <lineage>
        <taxon>Eukaryota</taxon>
        <taxon>Fungi</taxon>
        <taxon>Dikarya</taxon>
        <taxon>Ascomycota</taxon>
        <taxon>Pezizomycotina</taxon>
        <taxon>Lecanoromycetes</taxon>
        <taxon>OSLEUM clade</taxon>
        <taxon>Lecanoromycetidae</taxon>
        <taxon>Caliciales</taxon>
        <taxon>Physciaceae</taxon>
        <taxon>Heterodermia</taxon>
    </lineage>
</organism>
<protein>
    <submittedName>
        <fullName evidence="1">Uncharacterized protein</fullName>
    </submittedName>
</protein>
<evidence type="ECO:0000313" key="2">
    <source>
        <dbReference type="Proteomes" id="UP000664521"/>
    </source>
</evidence>
<evidence type="ECO:0000313" key="1">
    <source>
        <dbReference type="EMBL" id="CAF9919104.1"/>
    </source>
</evidence>
<reference evidence="1" key="1">
    <citation type="submission" date="2021-03" db="EMBL/GenBank/DDBJ databases">
        <authorList>
            <person name="Tagirdzhanova G."/>
        </authorList>
    </citation>
    <scope>NUCLEOTIDE SEQUENCE</scope>
</reference>
<dbReference type="Proteomes" id="UP000664521">
    <property type="component" value="Unassembled WGS sequence"/>
</dbReference>
<keyword evidence="2" id="KW-1185">Reference proteome</keyword>
<comment type="caution">
    <text evidence="1">The sequence shown here is derived from an EMBL/GenBank/DDBJ whole genome shotgun (WGS) entry which is preliminary data.</text>
</comment>
<dbReference type="AlphaFoldDB" id="A0A8H3IMH8"/>
<accession>A0A8H3IMH8</accession>
<dbReference type="EMBL" id="CAJPDS010000023">
    <property type="protein sequence ID" value="CAF9919104.1"/>
    <property type="molecule type" value="Genomic_DNA"/>
</dbReference>
<proteinExistence type="predicted"/>
<dbReference type="OrthoDB" id="5326237at2759"/>
<name>A0A8H3IMH8_9LECA</name>
<sequence>MHIQLRQVRGTIPRLVEPLLLQFASPEDLYLKYSQNALDTGKEIRHLADLMENSQSQEVLQRAKDSMAAEPDGIRPWMVNEHPDWLEVRSLDVESEKLSHGIDHGSLDQAGQDPPTILNKFKADHPGSDVNFQEGSSTIIEMNLPPPAPIHFQIDLDSSPPTVTCKQTTKMHLGILRMIAARPNDASLRNAGILRWCQVSALRQMRSHSGPKCTISDRESQAGPEDWPDFVPEPMAAIPRRLFLNLAVFSGPMSMVVRHFVPIPPQVSGIIFERIRAALVFGEHIWPPII</sequence>